<comment type="caution">
    <text evidence="3">The sequence shown here is derived from an EMBL/GenBank/DDBJ whole genome shotgun (WGS) entry which is preliminary data.</text>
</comment>
<dbReference type="InterPro" id="IPR041238">
    <property type="entry name" value="Rap1a"/>
</dbReference>
<dbReference type="Proteomes" id="UP001205560">
    <property type="component" value="Unassembled WGS sequence"/>
</dbReference>
<gene>
    <name evidence="3" type="ORF">NX782_06780</name>
</gene>
<organism evidence="3 4">
    <name type="scientific">Massilia norwichensis</name>
    <dbReference type="NCBI Taxonomy" id="1442366"/>
    <lineage>
        <taxon>Bacteria</taxon>
        <taxon>Pseudomonadati</taxon>
        <taxon>Pseudomonadota</taxon>
        <taxon>Betaproteobacteria</taxon>
        <taxon>Burkholderiales</taxon>
        <taxon>Oxalobacteraceae</taxon>
        <taxon>Telluria group</taxon>
        <taxon>Massilia</taxon>
    </lineage>
</organism>
<name>A0ABT2A3Y4_9BURK</name>
<evidence type="ECO:0000313" key="4">
    <source>
        <dbReference type="Proteomes" id="UP001205560"/>
    </source>
</evidence>
<evidence type="ECO:0000256" key="1">
    <source>
        <dbReference type="SAM" id="SignalP"/>
    </source>
</evidence>
<feature type="signal peptide" evidence="1">
    <location>
        <begin position="1"/>
        <end position="17"/>
    </location>
</feature>
<dbReference type="EMBL" id="JANUGX010000005">
    <property type="protein sequence ID" value="MCS0588906.1"/>
    <property type="molecule type" value="Genomic_DNA"/>
</dbReference>
<protein>
    <recommendedName>
        <fullName evidence="2">Rap1a immunity protein domain-containing protein</fullName>
    </recommendedName>
</protein>
<evidence type="ECO:0000259" key="2">
    <source>
        <dbReference type="Pfam" id="PF18602"/>
    </source>
</evidence>
<dbReference type="Gene3D" id="1.10.890.40">
    <property type="match status" value="1"/>
</dbReference>
<dbReference type="Pfam" id="PF18602">
    <property type="entry name" value="Rap1a"/>
    <property type="match status" value="1"/>
</dbReference>
<accession>A0ABT2A3Y4</accession>
<reference evidence="3 4" key="1">
    <citation type="submission" date="2022-08" db="EMBL/GenBank/DDBJ databases">
        <title>Reclassification of Massilia species as members of the genera Telluria, Duganella, Pseudoduganella, Mokoshia gen. nov. and Zemynaea gen. nov. using orthogonal and non-orthogonal genome-based approaches.</title>
        <authorList>
            <person name="Bowman J.P."/>
        </authorList>
    </citation>
    <scope>NUCLEOTIDE SEQUENCE [LARGE SCALE GENOMIC DNA]</scope>
    <source>
        <strain evidence="3 4">LMG 28164</strain>
    </source>
</reference>
<proteinExistence type="predicted"/>
<feature type="domain" description="Rap1a immunity protein" evidence="2">
    <location>
        <begin position="38"/>
        <end position="113"/>
    </location>
</feature>
<feature type="chain" id="PRO_5045170255" description="Rap1a immunity protein domain-containing protein" evidence="1">
    <location>
        <begin position="18"/>
        <end position="120"/>
    </location>
</feature>
<dbReference type="RefSeq" id="WP_258844673.1">
    <property type="nucleotide sequence ID" value="NZ_JANUGX010000005.1"/>
</dbReference>
<sequence>MQRSLLLALLLPAISSAAPYPYTMSGDKFVKMMGALTSRPDDGDAYMQREKAYSYLDGVRDGTEGTVWCDVGEYKTPDMAYEVADKIAKLPAPERKKNASLLIREQLKRMYPCHQAGSRP</sequence>
<keyword evidence="1" id="KW-0732">Signal</keyword>
<evidence type="ECO:0000313" key="3">
    <source>
        <dbReference type="EMBL" id="MCS0588906.1"/>
    </source>
</evidence>
<keyword evidence="4" id="KW-1185">Reference proteome</keyword>